<feature type="transmembrane region" description="Helical" evidence="1">
    <location>
        <begin position="5"/>
        <end position="26"/>
    </location>
</feature>
<dbReference type="AlphaFoldDB" id="A0A291R0A7"/>
<dbReference type="RefSeq" id="WP_098195900.1">
    <property type="nucleotide sequence ID" value="NZ_CP023777.1"/>
</dbReference>
<name>A0A291R0A7_9BACT</name>
<sequence>MFRRLLVSSALFAVTGIMMFFIVYYISMSFFPPASAASIGEGFPLGHLLVSFALAFLVAILASLGVYSKMDDSRRRRLVNTRYAFRYR</sequence>
<keyword evidence="3" id="KW-1185">Reference proteome</keyword>
<dbReference type="Proteomes" id="UP000220133">
    <property type="component" value="Chromosome"/>
</dbReference>
<evidence type="ECO:0000313" key="2">
    <source>
        <dbReference type="EMBL" id="ATL49533.1"/>
    </source>
</evidence>
<gene>
    <name evidence="2" type="ORF">COR50_21430</name>
</gene>
<dbReference type="EMBL" id="CP023777">
    <property type="protein sequence ID" value="ATL49533.1"/>
    <property type="molecule type" value="Genomic_DNA"/>
</dbReference>
<evidence type="ECO:0000313" key="3">
    <source>
        <dbReference type="Proteomes" id="UP000220133"/>
    </source>
</evidence>
<proteinExistence type="predicted"/>
<keyword evidence="1" id="KW-1133">Transmembrane helix</keyword>
<evidence type="ECO:0000256" key="1">
    <source>
        <dbReference type="SAM" id="Phobius"/>
    </source>
</evidence>
<organism evidence="2 3">
    <name type="scientific">Chitinophaga caeni</name>
    <dbReference type="NCBI Taxonomy" id="2029983"/>
    <lineage>
        <taxon>Bacteria</taxon>
        <taxon>Pseudomonadati</taxon>
        <taxon>Bacteroidota</taxon>
        <taxon>Chitinophagia</taxon>
        <taxon>Chitinophagales</taxon>
        <taxon>Chitinophagaceae</taxon>
        <taxon>Chitinophaga</taxon>
    </lineage>
</organism>
<feature type="transmembrane region" description="Helical" evidence="1">
    <location>
        <begin position="46"/>
        <end position="67"/>
    </location>
</feature>
<protein>
    <submittedName>
        <fullName evidence="2">Uncharacterized protein</fullName>
    </submittedName>
</protein>
<keyword evidence="1" id="KW-0472">Membrane</keyword>
<dbReference type="KEGG" id="cbae:COR50_21430"/>
<keyword evidence="1" id="KW-0812">Transmembrane</keyword>
<reference evidence="2 3" key="1">
    <citation type="submission" date="2017-10" db="EMBL/GenBank/DDBJ databases">
        <title>Paenichitinophaga pekingensis gen. nov., sp. nov., isolated from activated sludge.</title>
        <authorList>
            <person name="Jin D."/>
            <person name="Kong X."/>
            <person name="Deng Y."/>
            <person name="Bai Z."/>
        </authorList>
    </citation>
    <scope>NUCLEOTIDE SEQUENCE [LARGE SCALE GENOMIC DNA]</scope>
    <source>
        <strain evidence="2 3">13</strain>
    </source>
</reference>
<accession>A0A291R0A7</accession>